<dbReference type="STRING" id="1192866.LEP1GSC133_3479"/>
<evidence type="ECO:0000313" key="1">
    <source>
        <dbReference type="EMBL" id="EMO63078.1"/>
    </source>
</evidence>
<dbReference type="AlphaFoldDB" id="M6WMT9"/>
<reference evidence="1 2" key="1">
    <citation type="submission" date="2013-01" db="EMBL/GenBank/DDBJ databases">
        <authorList>
            <person name="Harkins D.M."/>
            <person name="Durkin A.S."/>
            <person name="Brinkac L.M."/>
            <person name="Haft D.H."/>
            <person name="Selengut J.D."/>
            <person name="Sanka R."/>
            <person name="DePew J."/>
            <person name="Purushe J."/>
            <person name="Picardeau M."/>
            <person name="Werts C."/>
            <person name="Goarant C."/>
            <person name="Vinetz J.M."/>
            <person name="Sutton G.G."/>
            <person name="Nierman W.C."/>
            <person name="Fouts D.E."/>
        </authorList>
    </citation>
    <scope>NUCLEOTIDE SEQUENCE [LARGE SCALE GENOMIC DNA]</scope>
    <source>
        <strain evidence="1 2">200901868</strain>
    </source>
</reference>
<organism evidence="1 2">
    <name type="scientific">Leptospira borgpetersenii serovar Pomona str. 200901868</name>
    <dbReference type="NCBI Taxonomy" id="1192866"/>
    <lineage>
        <taxon>Bacteria</taxon>
        <taxon>Pseudomonadati</taxon>
        <taxon>Spirochaetota</taxon>
        <taxon>Spirochaetia</taxon>
        <taxon>Leptospirales</taxon>
        <taxon>Leptospiraceae</taxon>
        <taxon>Leptospira</taxon>
    </lineage>
</organism>
<dbReference type="Proteomes" id="UP000012159">
    <property type="component" value="Unassembled WGS sequence"/>
</dbReference>
<evidence type="ECO:0000313" key="2">
    <source>
        <dbReference type="Proteomes" id="UP000012159"/>
    </source>
</evidence>
<comment type="caution">
    <text evidence="1">The sequence shown here is derived from an EMBL/GenBank/DDBJ whole genome shotgun (WGS) entry which is preliminary data.</text>
</comment>
<name>M6WMT9_LEPBO</name>
<sequence>MRQNIRKNFFPKCLESFKLEKENEDSFFESPLLIVELFKISNNFRRIFW</sequence>
<accession>M6WMT9</accession>
<gene>
    <name evidence="1" type="ORF">LEP1GSC133_3479</name>
</gene>
<proteinExistence type="predicted"/>
<dbReference type="EMBL" id="AKWF02000063">
    <property type="protein sequence ID" value="EMO63078.1"/>
    <property type="molecule type" value="Genomic_DNA"/>
</dbReference>
<protein>
    <submittedName>
        <fullName evidence="1">Uncharacterized protein</fullName>
    </submittedName>
</protein>